<gene>
    <name evidence="1" type="ORF">OMP40_37600</name>
</gene>
<dbReference type="RefSeq" id="WP_277539248.1">
    <property type="nucleotide sequence ID" value="NZ_JAPDIA010000009.1"/>
</dbReference>
<dbReference type="AlphaFoldDB" id="A0A9X4QX94"/>
<proteinExistence type="predicted"/>
<dbReference type="EMBL" id="JAPDIA010000009">
    <property type="protein sequence ID" value="MDG0814363.1"/>
    <property type="molecule type" value="Genomic_DNA"/>
</dbReference>
<dbReference type="Proteomes" id="UP001153404">
    <property type="component" value="Unassembled WGS sequence"/>
</dbReference>
<sequence>MSDTMKDSLRAPSFCFRLLWSIVASSDVTAATAVSRYGHTEEASSSADDNKNPVMALSFRLDAVISRTPSGLYA</sequence>
<accession>A0A9X4QX94</accession>
<reference evidence="1" key="1">
    <citation type="submission" date="2022-10" db="EMBL/GenBank/DDBJ databases">
        <title>Comparative genomic analysis of Cohnella hashimotonis sp. nov., isolated from the International Space Station.</title>
        <authorList>
            <person name="Simpson A."/>
            <person name="Venkateswaran K."/>
        </authorList>
    </citation>
    <scope>NUCLEOTIDE SEQUENCE</scope>
    <source>
        <strain evidence="1">DSM 28161</strain>
    </source>
</reference>
<organism evidence="1 2">
    <name type="scientific">Cohnella rhizosphaerae</name>
    <dbReference type="NCBI Taxonomy" id="1457232"/>
    <lineage>
        <taxon>Bacteria</taxon>
        <taxon>Bacillati</taxon>
        <taxon>Bacillota</taxon>
        <taxon>Bacilli</taxon>
        <taxon>Bacillales</taxon>
        <taxon>Paenibacillaceae</taxon>
        <taxon>Cohnella</taxon>
    </lineage>
</organism>
<name>A0A9X4QX94_9BACL</name>
<evidence type="ECO:0000313" key="2">
    <source>
        <dbReference type="Proteomes" id="UP001153404"/>
    </source>
</evidence>
<keyword evidence="2" id="KW-1185">Reference proteome</keyword>
<protein>
    <submittedName>
        <fullName evidence="1">Uncharacterized protein</fullName>
    </submittedName>
</protein>
<comment type="caution">
    <text evidence="1">The sequence shown here is derived from an EMBL/GenBank/DDBJ whole genome shotgun (WGS) entry which is preliminary data.</text>
</comment>
<evidence type="ECO:0000313" key="1">
    <source>
        <dbReference type="EMBL" id="MDG0814363.1"/>
    </source>
</evidence>